<name>A0ABV1HFX3_9FIRM</name>
<sequence>MFLLTKDAGNKDPHYMLLLDDLRKTKKELDIAYANFEHAVDPDLIDSSIYELNAVQLRYKFLLGCVKQFENA</sequence>
<dbReference type="Pfam" id="PF10704">
    <property type="entry name" value="DUF2508"/>
    <property type="match status" value="1"/>
</dbReference>
<gene>
    <name evidence="1" type="ORF">WMO43_12160</name>
</gene>
<keyword evidence="2" id="KW-1185">Reference proteome</keyword>
<proteinExistence type="predicted"/>
<comment type="caution">
    <text evidence="1">The sequence shown here is derived from an EMBL/GenBank/DDBJ whole genome shotgun (WGS) entry which is preliminary data.</text>
</comment>
<dbReference type="EMBL" id="JBBMEX010000014">
    <property type="protein sequence ID" value="MEQ2558615.1"/>
    <property type="molecule type" value="Genomic_DNA"/>
</dbReference>
<evidence type="ECO:0000313" key="2">
    <source>
        <dbReference type="Proteomes" id="UP001454489"/>
    </source>
</evidence>
<dbReference type="Proteomes" id="UP001454489">
    <property type="component" value="Unassembled WGS sequence"/>
</dbReference>
<accession>A0ABV1HFX3</accession>
<dbReference type="RefSeq" id="WP_177963583.1">
    <property type="nucleotide sequence ID" value="NZ_JBBMEX010000014.1"/>
</dbReference>
<reference evidence="1 2" key="1">
    <citation type="submission" date="2024-03" db="EMBL/GenBank/DDBJ databases">
        <title>Human intestinal bacterial collection.</title>
        <authorList>
            <person name="Pauvert C."/>
            <person name="Hitch T.C.A."/>
            <person name="Clavel T."/>
        </authorList>
    </citation>
    <scope>NUCLEOTIDE SEQUENCE [LARGE SCALE GENOMIC DNA]</scope>
    <source>
        <strain evidence="1 2">CLA-AA-H185</strain>
    </source>
</reference>
<protein>
    <submittedName>
        <fullName evidence="1">YaaL family protein</fullName>
    </submittedName>
</protein>
<evidence type="ECO:0000313" key="1">
    <source>
        <dbReference type="EMBL" id="MEQ2558615.1"/>
    </source>
</evidence>
<dbReference type="InterPro" id="IPR019644">
    <property type="entry name" value="DUF2508"/>
</dbReference>
<organism evidence="1 2">
    <name type="scientific">Maccoyibacter intestinihominis</name>
    <dbReference type="NCBI Taxonomy" id="3133499"/>
    <lineage>
        <taxon>Bacteria</taxon>
        <taxon>Bacillati</taxon>
        <taxon>Bacillota</taxon>
        <taxon>Clostridia</taxon>
        <taxon>Lachnospirales</taxon>
        <taxon>Lachnospiraceae</taxon>
        <taxon>Maccoyibacter</taxon>
    </lineage>
</organism>